<feature type="region of interest" description="Disordered" evidence="1">
    <location>
        <begin position="177"/>
        <end position="206"/>
    </location>
</feature>
<sequence length="206" mass="22297">MREHHRAERRGIAIDRLFAAAFQPGEQVEIGWREPRPDQLDLMRVLVAERRRGGLCEACGNADAKRAGDELEQRPAAGLIELVEPAFKLLRQFGLAEGAERGDDFGEGRRRRVVVVAWVERIAGISPAVPPPCPSPARGEGTERLVPPSLWESLLVVVLADRAAFCCAPSPLVGEGGGEGWPGKDCPPSPARFGHISATVSERSPT</sequence>
<organism evidence="2 3">
    <name type="scientific">Bradyrhizobium diazoefficiens</name>
    <dbReference type="NCBI Taxonomy" id="1355477"/>
    <lineage>
        <taxon>Bacteria</taxon>
        <taxon>Pseudomonadati</taxon>
        <taxon>Pseudomonadota</taxon>
        <taxon>Alphaproteobacteria</taxon>
        <taxon>Hyphomicrobiales</taxon>
        <taxon>Nitrobacteraceae</taxon>
        <taxon>Bradyrhizobium</taxon>
    </lineage>
</organism>
<dbReference type="Proteomes" id="UP000063308">
    <property type="component" value="Chromosome"/>
</dbReference>
<dbReference type="EMBL" id="AP014685">
    <property type="protein sequence ID" value="BAR56417.1"/>
    <property type="molecule type" value="Genomic_DNA"/>
</dbReference>
<proteinExistence type="predicted"/>
<protein>
    <submittedName>
        <fullName evidence="2">Uncharacterized protein</fullName>
    </submittedName>
</protein>
<evidence type="ECO:0000313" key="2">
    <source>
        <dbReference type="EMBL" id="BAR56417.1"/>
    </source>
</evidence>
<evidence type="ECO:0000313" key="3">
    <source>
        <dbReference type="Proteomes" id="UP000063308"/>
    </source>
</evidence>
<name>A0A0E4BNV2_9BRAD</name>
<reference evidence="2 3" key="1">
    <citation type="submission" date="2014-11" db="EMBL/GenBank/DDBJ databases">
        <title>Symbiosis island explosion on the genome of extra-slow-growing strains of soybean bradyrhizobia with massive insertion sequences.</title>
        <authorList>
            <person name="Iida T."/>
            <person name="Minamisawa K."/>
        </authorList>
    </citation>
    <scope>NUCLEOTIDE SEQUENCE [LARGE SCALE GENOMIC DNA]</scope>
    <source>
        <strain evidence="2 3">NK6</strain>
    </source>
</reference>
<dbReference type="AlphaFoldDB" id="A0A0E4BNV2"/>
<evidence type="ECO:0000256" key="1">
    <source>
        <dbReference type="SAM" id="MobiDB-lite"/>
    </source>
</evidence>
<accession>A0A0E4BNV2</accession>
<gene>
    <name evidence="2" type="ORF">NK6_3239</name>
</gene>